<name>A0A8W8MSW4_MAGGI</name>
<dbReference type="InterPro" id="IPR019791">
    <property type="entry name" value="Haem_peroxidase_animal"/>
</dbReference>
<sequence>MKTCSIEDSYIQYCICTARVLPIQIVSIPLSDTVLLRKSPPAYGDGVYTMAGQNRPNPFDISERAHRSNIQASLGSVRGRTAMQVYFGQQVVEEIMDSQRPGCPREYENIPVPKNNTLYRDSEAFNSATDTVFMPFPRSRFDQRTGQSPSNPRQQVICCTYNSHILIVFIYLFIHQSRALRGHIH</sequence>
<protein>
    <submittedName>
        <fullName evidence="1">Uncharacterized protein</fullName>
    </submittedName>
</protein>
<dbReference type="InterPro" id="IPR010255">
    <property type="entry name" value="Haem_peroxidase_sf"/>
</dbReference>
<dbReference type="SUPFAM" id="SSF48113">
    <property type="entry name" value="Heme-dependent peroxidases"/>
    <property type="match status" value="1"/>
</dbReference>
<reference evidence="1" key="1">
    <citation type="submission" date="2022-08" db="UniProtKB">
        <authorList>
            <consortium name="EnsemblMetazoa"/>
        </authorList>
    </citation>
    <scope>IDENTIFICATION</scope>
    <source>
        <strain evidence="1">05x7-T-G4-1.051#20</strain>
    </source>
</reference>
<dbReference type="GO" id="GO:0004601">
    <property type="term" value="F:peroxidase activity"/>
    <property type="evidence" value="ECO:0007669"/>
    <property type="project" value="InterPro"/>
</dbReference>
<accession>A0A8W8MSW4</accession>
<proteinExistence type="predicted"/>
<dbReference type="AlphaFoldDB" id="A0A8W8MSW4"/>
<dbReference type="GO" id="GO:0020037">
    <property type="term" value="F:heme binding"/>
    <property type="evidence" value="ECO:0007669"/>
    <property type="project" value="InterPro"/>
</dbReference>
<evidence type="ECO:0000313" key="1">
    <source>
        <dbReference type="EnsemblMetazoa" id="G34908.20:cds"/>
    </source>
</evidence>
<dbReference type="Proteomes" id="UP000005408">
    <property type="component" value="Unassembled WGS sequence"/>
</dbReference>
<dbReference type="EnsemblMetazoa" id="G34908.20">
    <property type="protein sequence ID" value="G34908.20:cds"/>
    <property type="gene ID" value="G34908"/>
</dbReference>
<dbReference type="GO" id="GO:0006979">
    <property type="term" value="P:response to oxidative stress"/>
    <property type="evidence" value="ECO:0007669"/>
    <property type="project" value="InterPro"/>
</dbReference>
<dbReference type="Pfam" id="PF03098">
    <property type="entry name" value="An_peroxidase"/>
    <property type="match status" value="1"/>
</dbReference>
<dbReference type="InterPro" id="IPR037120">
    <property type="entry name" value="Haem_peroxidase_sf_animal"/>
</dbReference>
<keyword evidence="2" id="KW-1185">Reference proteome</keyword>
<evidence type="ECO:0000313" key="2">
    <source>
        <dbReference type="Proteomes" id="UP000005408"/>
    </source>
</evidence>
<dbReference type="Gene3D" id="1.10.640.10">
    <property type="entry name" value="Haem peroxidase domain superfamily, animal type"/>
    <property type="match status" value="1"/>
</dbReference>
<organism evidence="1 2">
    <name type="scientific">Magallana gigas</name>
    <name type="common">Pacific oyster</name>
    <name type="synonym">Crassostrea gigas</name>
    <dbReference type="NCBI Taxonomy" id="29159"/>
    <lineage>
        <taxon>Eukaryota</taxon>
        <taxon>Metazoa</taxon>
        <taxon>Spiralia</taxon>
        <taxon>Lophotrochozoa</taxon>
        <taxon>Mollusca</taxon>
        <taxon>Bivalvia</taxon>
        <taxon>Autobranchia</taxon>
        <taxon>Pteriomorphia</taxon>
        <taxon>Ostreida</taxon>
        <taxon>Ostreoidea</taxon>
        <taxon>Ostreidae</taxon>
        <taxon>Magallana</taxon>
    </lineage>
</organism>